<feature type="region of interest" description="Disordered" evidence="1">
    <location>
        <begin position="48"/>
        <end position="72"/>
    </location>
</feature>
<sequence>MRFFALLRRFSKHQMSFQDSDAGLNENSTPWLTFPNFVLPHSVRKGHSESAGGNIRSCPCSSRSRGPSARDDLRENGALNAVLSSVTLLANGRGDINQAPRRTGDCRILHHRRRNSPLACPVWPALDVVLSFCRLLEVAALHRKPFRQCDGGFGSLTEQYREPGDGKKGGLHNGTEGSRRGNRAKITRESKVTELRDH</sequence>
<proteinExistence type="predicted"/>
<evidence type="ECO:0000313" key="2">
    <source>
        <dbReference type="EMBL" id="KAK1461890.1"/>
    </source>
</evidence>
<comment type="caution">
    <text evidence="2">The sequence shown here is derived from an EMBL/GenBank/DDBJ whole genome shotgun (WGS) entry which is preliminary data.</text>
</comment>
<gene>
    <name evidence="2" type="ORF">CCUS01_01480</name>
</gene>
<evidence type="ECO:0000256" key="1">
    <source>
        <dbReference type="SAM" id="MobiDB-lite"/>
    </source>
</evidence>
<reference evidence="2" key="1">
    <citation type="submission" date="2016-11" db="EMBL/GenBank/DDBJ databases">
        <title>The genome sequence of Colletotrichum cuscutae.</title>
        <authorList>
            <person name="Baroncelli R."/>
        </authorList>
    </citation>
    <scope>NUCLEOTIDE SEQUENCE</scope>
    <source>
        <strain evidence="2">IMI 304802</strain>
    </source>
</reference>
<feature type="compositionally biased region" description="Basic and acidic residues" evidence="1">
    <location>
        <begin position="159"/>
        <end position="168"/>
    </location>
</feature>
<accession>A0AAI9XSZ5</accession>
<feature type="compositionally biased region" description="Basic and acidic residues" evidence="1">
    <location>
        <begin position="186"/>
        <end position="198"/>
    </location>
</feature>
<organism evidence="2 3">
    <name type="scientific">Colletotrichum cuscutae</name>
    <dbReference type="NCBI Taxonomy" id="1209917"/>
    <lineage>
        <taxon>Eukaryota</taxon>
        <taxon>Fungi</taxon>
        <taxon>Dikarya</taxon>
        <taxon>Ascomycota</taxon>
        <taxon>Pezizomycotina</taxon>
        <taxon>Sordariomycetes</taxon>
        <taxon>Hypocreomycetidae</taxon>
        <taxon>Glomerellales</taxon>
        <taxon>Glomerellaceae</taxon>
        <taxon>Colletotrichum</taxon>
        <taxon>Colletotrichum acutatum species complex</taxon>
    </lineage>
</organism>
<feature type="compositionally biased region" description="Low complexity" evidence="1">
    <location>
        <begin position="56"/>
        <end position="67"/>
    </location>
</feature>
<feature type="region of interest" description="Disordered" evidence="1">
    <location>
        <begin position="159"/>
        <end position="198"/>
    </location>
</feature>
<name>A0AAI9XSZ5_9PEZI</name>
<protein>
    <submittedName>
        <fullName evidence="2">Uncharacterized protein</fullName>
    </submittedName>
</protein>
<dbReference type="Proteomes" id="UP001239213">
    <property type="component" value="Unassembled WGS sequence"/>
</dbReference>
<dbReference type="AlphaFoldDB" id="A0AAI9XSZ5"/>
<keyword evidence="3" id="KW-1185">Reference proteome</keyword>
<dbReference type="EMBL" id="MPDP01000271">
    <property type="protein sequence ID" value="KAK1461890.1"/>
    <property type="molecule type" value="Genomic_DNA"/>
</dbReference>
<evidence type="ECO:0000313" key="3">
    <source>
        <dbReference type="Proteomes" id="UP001239213"/>
    </source>
</evidence>